<keyword evidence="2" id="KW-1185">Reference proteome</keyword>
<evidence type="ECO:0000313" key="1">
    <source>
        <dbReference type="EMBL" id="MBB3151741.1"/>
    </source>
</evidence>
<organism evidence="1 2">
    <name type="scientific">Paenibacillus endophyticus</name>
    <dbReference type="NCBI Taxonomy" id="1294268"/>
    <lineage>
        <taxon>Bacteria</taxon>
        <taxon>Bacillati</taxon>
        <taxon>Bacillota</taxon>
        <taxon>Bacilli</taxon>
        <taxon>Bacillales</taxon>
        <taxon>Paenibacillaceae</taxon>
        <taxon>Paenibacillus</taxon>
    </lineage>
</organism>
<name>A0A7W5C5X0_9BACL</name>
<proteinExistence type="predicted"/>
<sequence length="64" mass="7432">MVEEETFYCMICEEVHGRAEVRFLYKTAFKATRSNHMSVGICMKYSKCLESNQQDLNCEKIGLS</sequence>
<reference evidence="1 2" key="1">
    <citation type="submission" date="2020-08" db="EMBL/GenBank/DDBJ databases">
        <title>Genomic Encyclopedia of Type Strains, Phase III (KMG-III): the genomes of soil and plant-associated and newly described type strains.</title>
        <authorList>
            <person name="Whitman W."/>
        </authorList>
    </citation>
    <scope>NUCLEOTIDE SEQUENCE [LARGE SCALE GENOMIC DNA]</scope>
    <source>
        <strain evidence="1 2">CECT 8234</strain>
    </source>
</reference>
<dbReference type="Proteomes" id="UP000518605">
    <property type="component" value="Unassembled WGS sequence"/>
</dbReference>
<comment type="caution">
    <text evidence="1">The sequence shown here is derived from an EMBL/GenBank/DDBJ whole genome shotgun (WGS) entry which is preliminary data.</text>
</comment>
<dbReference type="AlphaFoldDB" id="A0A7W5C5X0"/>
<dbReference type="EMBL" id="JACHXW010000004">
    <property type="protein sequence ID" value="MBB3151741.1"/>
    <property type="molecule type" value="Genomic_DNA"/>
</dbReference>
<accession>A0A7W5C5X0</accession>
<evidence type="ECO:0000313" key="2">
    <source>
        <dbReference type="Proteomes" id="UP000518605"/>
    </source>
</evidence>
<protein>
    <submittedName>
        <fullName evidence="1">Uncharacterized protein</fullName>
    </submittedName>
</protein>
<gene>
    <name evidence="1" type="ORF">FHS16_001787</name>
</gene>